<proteinExistence type="predicted"/>
<feature type="region of interest" description="Disordered" evidence="1">
    <location>
        <begin position="346"/>
        <end position="366"/>
    </location>
</feature>
<sequence length="366" mass="40969">MPDTASAPFFRLEIARLQRCFDVISFNPTEAISQPFVFEIEILGDGFDLDLASLMFKPAYLNPSDEPGFHGQIHSATRSHYQPGPACYTLTMGPRLSCLGLRYNSRLFQHMTAPGIIAQVLKEHGLKNSYRFDLHTECRERECCVQYQESDLQLVQRLCAEENIHYYFVHSRRHHHLIFADTRVPALALALPPRPLIAHLQRGWLVGPGGEQARRDASGRVQVRLEWDLHDRTGGCWLKIAPGLDFECLGGVPVLVSFAEDDSQPPLITACLQNPSHDPLAVFESPGTHDAENVHMHLDWQTLSEVQRHLHLQDGTCIAIGEGSELTVETGQSTLRIDHDAIELSSPRISFARQTNDPEGDPDASA</sequence>
<dbReference type="SUPFAM" id="SSF69255">
    <property type="entry name" value="gp5 N-terminal domain-like"/>
    <property type="match status" value="1"/>
</dbReference>
<accession>A0A0N0XE40</accession>
<name>A0A0N0XE40_PSESX</name>
<evidence type="ECO:0000313" key="2">
    <source>
        <dbReference type="EMBL" id="KPC35486.1"/>
    </source>
</evidence>
<dbReference type="Pfam" id="PF05954">
    <property type="entry name" value="Phage_GPD"/>
    <property type="match status" value="1"/>
</dbReference>
<evidence type="ECO:0000313" key="3">
    <source>
        <dbReference type="Proteomes" id="UP000037891"/>
    </source>
</evidence>
<reference evidence="2 3" key="2">
    <citation type="submission" date="2015-10" db="EMBL/GenBank/DDBJ databases">
        <title>Comparative genomics and high-throughput reverse genetic screens identify a new phytobacterial MAMP and an Arabidopsis receptor required for immune elicitation.</title>
        <authorList>
            <person name="Mott G.A."/>
            <person name="Thakur S."/>
            <person name="Wang P.W."/>
            <person name="Desveaux D."/>
            <person name="Guttman D.S."/>
        </authorList>
    </citation>
    <scope>NUCLEOTIDE SEQUENCE [LARGE SCALE GENOMIC DNA]</scope>
    <source>
        <strain evidence="2 3">0788_9</strain>
    </source>
</reference>
<organism evidence="2 3">
    <name type="scientific">Pseudomonas syringae pv. cilantro</name>
    <dbReference type="NCBI Taxonomy" id="81035"/>
    <lineage>
        <taxon>Bacteria</taxon>
        <taxon>Pseudomonadati</taxon>
        <taxon>Pseudomonadota</taxon>
        <taxon>Gammaproteobacteria</taxon>
        <taxon>Pseudomonadales</taxon>
        <taxon>Pseudomonadaceae</taxon>
        <taxon>Pseudomonas</taxon>
        <taxon>Pseudomonas syringae</taxon>
    </lineage>
</organism>
<dbReference type="PATRIC" id="fig|81035.3.peg.4153"/>
<gene>
    <name evidence="2" type="ORF">ABJ99_3896</name>
</gene>
<reference evidence="2 3" key="1">
    <citation type="submission" date="2015-07" db="EMBL/GenBank/DDBJ databases">
        <authorList>
            <person name="Noorani M."/>
        </authorList>
    </citation>
    <scope>NUCLEOTIDE SEQUENCE [LARGE SCALE GENOMIC DNA]</scope>
    <source>
        <strain evidence="2 3">0788_9</strain>
    </source>
</reference>
<evidence type="ECO:0008006" key="4">
    <source>
        <dbReference type="Google" id="ProtNLM"/>
    </source>
</evidence>
<dbReference type="EMBL" id="LGLN01000013">
    <property type="protein sequence ID" value="KPC35486.1"/>
    <property type="molecule type" value="Genomic_DNA"/>
</dbReference>
<dbReference type="Proteomes" id="UP000037891">
    <property type="component" value="Unassembled WGS sequence"/>
</dbReference>
<dbReference type="AlphaFoldDB" id="A0A0N0XE40"/>
<dbReference type="RefSeq" id="WP_054084395.1">
    <property type="nucleotide sequence ID" value="NZ_LGLN01000013.1"/>
</dbReference>
<protein>
    <recommendedName>
        <fullName evidence="4">Rhs element Vgr protein</fullName>
    </recommendedName>
</protein>
<comment type="caution">
    <text evidence="2">The sequence shown here is derived from an EMBL/GenBank/DDBJ whole genome shotgun (WGS) entry which is preliminary data.</text>
</comment>
<dbReference type="InterPro" id="IPR037026">
    <property type="entry name" value="Vgr_OB-fold_dom_sf"/>
</dbReference>
<dbReference type="Gene3D" id="2.40.50.230">
    <property type="entry name" value="Gp5 N-terminal domain"/>
    <property type="match status" value="1"/>
</dbReference>
<dbReference type="SUPFAM" id="SSF69279">
    <property type="entry name" value="Phage tail proteins"/>
    <property type="match status" value="1"/>
</dbReference>
<evidence type="ECO:0000256" key="1">
    <source>
        <dbReference type="SAM" id="MobiDB-lite"/>
    </source>
</evidence>
<dbReference type="Gene3D" id="3.55.50.10">
    <property type="entry name" value="Baseplate protein-like domains"/>
    <property type="match status" value="1"/>
</dbReference>